<dbReference type="EMBL" id="FLQZ01000004">
    <property type="protein sequence ID" value="SBT11547.1"/>
    <property type="molecule type" value="Genomic_DNA"/>
</dbReference>
<organism evidence="5 6">
    <name type="scientific">Vibrio celticus</name>
    <dbReference type="NCBI Taxonomy" id="446372"/>
    <lineage>
        <taxon>Bacteria</taxon>
        <taxon>Pseudomonadati</taxon>
        <taxon>Pseudomonadota</taxon>
        <taxon>Gammaproteobacteria</taxon>
        <taxon>Vibrionales</taxon>
        <taxon>Vibrionaceae</taxon>
        <taxon>Vibrio</taxon>
    </lineage>
</organism>
<evidence type="ECO:0000256" key="2">
    <source>
        <dbReference type="ARBA" id="ARBA00023125"/>
    </source>
</evidence>
<evidence type="ECO:0000313" key="6">
    <source>
        <dbReference type="Proteomes" id="UP000092819"/>
    </source>
</evidence>
<dbReference type="SUPFAM" id="SSF46785">
    <property type="entry name" value="Winged helix' DNA-binding domain"/>
    <property type="match status" value="1"/>
</dbReference>
<dbReference type="InterPro" id="IPR036390">
    <property type="entry name" value="WH_DNA-bd_sf"/>
</dbReference>
<dbReference type="Proteomes" id="UP000092819">
    <property type="component" value="Unassembled WGS sequence"/>
</dbReference>
<name>A0A1C3J931_9VIBR</name>
<sequence length="159" mass="17972">MNISIEEVTKQWLSVDNNLNRDTVELATFFVRFGSLMSEARNNFCKSYGVNVSEFDVLATLFRSESPYELTAKELKERTLLPSSGALSNRIDRLDTKGLVARRHDSVDKRSVKISLTQDGVDLMSNAAPEFFDEIGKLFKNLNDAQVMQLKSMFGQLLP</sequence>
<keyword evidence="6" id="KW-1185">Reference proteome</keyword>
<dbReference type="RefSeq" id="WP_240508206.1">
    <property type="nucleotide sequence ID" value="NZ_AP025464.1"/>
</dbReference>
<dbReference type="GO" id="GO:0003700">
    <property type="term" value="F:DNA-binding transcription factor activity"/>
    <property type="evidence" value="ECO:0007669"/>
    <property type="project" value="InterPro"/>
</dbReference>
<feature type="domain" description="HTH marR-type" evidence="4">
    <location>
        <begin position="16"/>
        <end position="159"/>
    </location>
</feature>
<dbReference type="Pfam" id="PF12802">
    <property type="entry name" value="MarR_2"/>
    <property type="match status" value="1"/>
</dbReference>
<keyword evidence="2" id="KW-0238">DNA-binding</keyword>
<dbReference type="SMART" id="SM00347">
    <property type="entry name" value="HTH_MARR"/>
    <property type="match status" value="1"/>
</dbReference>
<accession>A0A1C3J931</accession>
<evidence type="ECO:0000256" key="1">
    <source>
        <dbReference type="ARBA" id="ARBA00023015"/>
    </source>
</evidence>
<dbReference type="PROSITE" id="PS50995">
    <property type="entry name" value="HTH_MARR_2"/>
    <property type="match status" value="1"/>
</dbReference>
<proteinExistence type="predicted"/>
<dbReference type="PANTHER" id="PTHR42756">
    <property type="entry name" value="TRANSCRIPTIONAL REGULATOR, MARR"/>
    <property type="match status" value="1"/>
</dbReference>
<dbReference type="PANTHER" id="PTHR42756:SF1">
    <property type="entry name" value="TRANSCRIPTIONAL REPRESSOR OF EMRAB OPERON"/>
    <property type="match status" value="1"/>
</dbReference>
<dbReference type="Gene3D" id="1.10.10.10">
    <property type="entry name" value="Winged helix-like DNA-binding domain superfamily/Winged helix DNA-binding domain"/>
    <property type="match status" value="1"/>
</dbReference>
<protein>
    <submittedName>
        <fullName evidence="5">HTH-type transcriptional regulator MhqR</fullName>
    </submittedName>
</protein>
<evidence type="ECO:0000313" key="5">
    <source>
        <dbReference type="EMBL" id="SBT11547.1"/>
    </source>
</evidence>
<keyword evidence="3" id="KW-0804">Transcription</keyword>
<reference evidence="6" key="1">
    <citation type="submission" date="2016-06" db="EMBL/GenBank/DDBJ databases">
        <authorList>
            <person name="Rodrigo-Torres L."/>
            <person name="Arahal D.R."/>
        </authorList>
    </citation>
    <scope>NUCLEOTIDE SEQUENCE [LARGE SCALE GENOMIC DNA]</scope>
    <source>
        <strain evidence="6">CECT 7224</strain>
    </source>
</reference>
<dbReference type="InterPro" id="IPR036388">
    <property type="entry name" value="WH-like_DNA-bd_sf"/>
</dbReference>
<dbReference type="InterPro" id="IPR000835">
    <property type="entry name" value="HTH_MarR-typ"/>
</dbReference>
<dbReference type="GO" id="GO:0003677">
    <property type="term" value="F:DNA binding"/>
    <property type="evidence" value="ECO:0007669"/>
    <property type="project" value="UniProtKB-KW"/>
</dbReference>
<dbReference type="AlphaFoldDB" id="A0A1C3J931"/>
<evidence type="ECO:0000259" key="4">
    <source>
        <dbReference type="PROSITE" id="PS50995"/>
    </source>
</evidence>
<keyword evidence="1" id="KW-0805">Transcription regulation</keyword>
<gene>
    <name evidence="5" type="primary">mhqR_1</name>
    <name evidence="5" type="ORF">VCE7224_00263</name>
</gene>
<evidence type="ECO:0000256" key="3">
    <source>
        <dbReference type="ARBA" id="ARBA00023163"/>
    </source>
</evidence>
<dbReference type="PRINTS" id="PR00598">
    <property type="entry name" value="HTHMARR"/>
</dbReference>